<evidence type="ECO:0000259" key="1">
    <source>
        <dbReference type="Pfam" id="PF04734"/>
    </source>
</evidence>
<sequence>MEPQLLLGSAKMDITPPHPVPLAGFAHRAGSFESVAQPLYARIHCFGQSDREGQSTGALFVSADLIWWGTDLVLQLRPKLQERFGFETVLLHATHTHSGPQTSGSLADSLGLKDEAYLAYLEERLIEGIERALVDKEPVTVEKGGETCTIGVNRRLEAGGAIVMAPNEAGPVDPEVTVIRFRKRSGETKAVFVHYTCHPTTTDDNAVSSEFPGAALDRIEHALGGEAIGAYLQGCCGDIRPYLAEDGQFYKGHRAEVERFGWQLSDAVLRALEQPMTVLAPAALRSRSFAVELPFRDPSSRTGGALEITGVQLAEGLILLTFNAEMVADYGLFVKQASEGSILPLAYTNGMLGYVPTREMLAQGGYEAEGSVPFFRLPAPFDPSVEERIRKAVQQYMNTR</sequence>
<dbReference type="InterPro" id="IPR031329">
    <property type="entry name" value="NEUT/ALK_ceramidase_N"/>
</dbReference>
<accession>A0ABT4Q7C9</accession>
<feature type="domain" description="Neutral/alkaline non-lysosomal ceramidase N-terminal" evidence="1">
    <location>
        <begin position="6"/>
        <end position="243"/>
    </location>
</feature>
<protein>
    <submittedName>
        <fullName evidence="2">Neutral/alkaline non-lysosomal ceramidase N-terminal domain-containing protein</fullName>
    </submittedName>
</protein>
<reference evidence="2 3" key="1">
    <citation type="submission" date="2022-12" db="EMBL/GenBank/DDBJ databases">
        <title>Draft genome sequence of Paenibacillus sp. dW9.</title>
        <authorList>
            <person name="Choi E.-W."/>
            <person name="Kim D.-U."/>
        </authorList>
    </citation>
    <scope>NUCLEOTIDE SEQUENCE [LARGE SCALE GENOMIC DNA]</scope>
    <source>
        <strain evidence="3">dW9</strain>
    </source>
</reference>
<dbReference type="RefSeq" id="WP_269881176.1">
    <property type="nucleotide sequence ID" value="NZ_JAQAGZ010000005.1"/>
</dbReference>
<evidence type="ECO:0000313" key="2">
    <source>
        <dbReference type="EMBL" id="MCZ8512728.1"/>
    </source>
</evidence>
<name>A0ABT4Q7C9_9BACL</name>
<comment type="caution">
    <text evidence="2">The sequence shown here is derived from an EMBL/GenBank/DDBJ whole genome shotgun (WGS) entry which is preliminary data.</text>
</comment>
<evidence type="ECO:0000313" key="3">
    <source>
        <dbReference type="Proteomes" id="UP001527882"/>
    </source>
</evidence>
<keyword evidence="3" id="KW-1185">Reference proteome</keyword>
<proteinExistence type="predicted"/>
<dbReference type="Pfam" id="PF04734">
    <property type="entry name" value="Ceramidase_alk"/>
    <property type="match status" value="1"/>
</dbReference>
<dbReference type="Proteomes" id="UP001527882">
    <property type="component" value="Unassembled WGS sequence"/>
</dbReference>
<dbReference type="EMBL" id="JAQAGZ010000005">
    <property type="protein sequence ID" value="MCZ8512728.1"/>
    <property type="molecule type" value="Genomic_DNA"/>
</dbReference>
<gene>
    <name evidence="2" type="ORF">O9H85_09935</name>
</gene>
<organism evidence="2 3">
    <name type="scientific">Paenibacillus gyeongsangnamensis</name>
    <dbReference type="NCBI Taxonomy" id="3388067"/>
    <lineage>
        <taxon>Bacteria</taxon>
        <taxon>Bacillati</taxon>
        <taxon>Bacillota</taxon>
        <taxon>Bacilli</taxon>
        <taxon>Bacillales</taxon>
        <taxon>Paenibacillaceae</taxon>
        <taxon>Paenibacillus</taxon>
    </lineage>
</organism>